<evidence type="ECO:0000256" key="2">
    <source>
        <dbReference type="ARBA" id="ARBA00008661"/>
    </source>
</evidence>
<feature type="non-terminal residue" evidence="12">
    <location>
        <position position="1"/>
    </location>
</feature>
<evidence type="ECO:0000256" key="8">
    <source>
        <dbReference type="ARBA" id="ARBA00023034"/>
    </source>
</evidence>
<keyword evidence="10" id="KW-0325">Glycoprotein</keyword>
<evidence type="ECO:0000256" key="5">
    <source>
        <dbReference type="ARBA" id="ARBA00022692"/>
    </source>
</evidence>
<evidence type="ECO:0000256" key="3">
    <source>
        <dbReference type="ARBA" id="ARBA00022676"/>
    </source>
</evidence>
<evidence type="ECO:0000256" key="11">
    <source>
        <dbReference type="RuleBase" id="RU363063"/>
    </source>
</evidence>
<comment type="similarity">
    <text evidence="2 11">Belongs to the glycosyltransferase 31 family.</text>
</comment>
<evidence type="ECO:0000256" key="7">
    <source>
        <dbReference type="ARBA" id="ARBA00022989"/>
    </source>
</evidence>
<dbReference type="GO" id="GO:0006493">
    <property type="term" value="P:protein O-linked glycosylation"/>
    <property type="evidence" value="ECO:0007669"/>
    <property type="project" value="TreeGrafter"/>
</dbReference>
<dbReference type="Gene3D" id="3.90.550.50">
    <property type="match status" value="1"/>
</dbReference>
<evidence type="ECO:0000256" key="4">
    <source>
        <dbReference type="ARBA" id="ARBA00022679"/>
    </source>
</evidence>
<dbReference type="PANTHER" id="PTHR11214:SF379">
    <property type="entry name" value="HEXOSYLTRANSFERASE-RELATED"/>
    <property type="match status" value="1"/>
</dbReference>
<feature type="transmembrane region" description="Helical" evidence="11">
    <location>
        <begin position="20"/>
        <end position="39"/>
    </location>
</feature>
<sequence>FFKMTFYNSFTFGVRVNRNVVCYSIFILIIWCTCIMYFLNPLNVGNPNNTEEYREDYAESLSKVGLGISLSKRGLRTIRSIYTPGHKLNAAHICKAQGANLRLLIVVTSDPYHFGDRVDIRRTWGQFRKQMNVAIAFVVGQTKSFYNSRKILEEDYTYGDIIQGNFIDVYDNLSLKTLSILEWVNRYCSRVKFLLKTDDDMFINVPLLLELIAKHLDTHRSILGSQAKNLTPVRDTSSKYFLSPHDFPLAEFPQFVCGPAYLMTSDVISELYNHALNSAFFKLEDVLFTGIFAKSLKIAQVNIEGFVREDVGFDNCQVKHAYAIHNVKRNEKFLYWKLFLEDKPV</sequence>
<evidence type="ECO:0000256" key="10">
    <source>
        <dbReference type="ARBA" id="ARBA00023180"/>
    </source>
</evidence>
<dbReference type="InterPro" id="IPR002659">
    <property type="entry name" value="Glyco_trans_31"/>
</dbReference>
<dbReference type="GO" id="GO:0016758">
    <property type="term" value="F:hexosyltransferase activity"/>
    <property type="evidence" value="ECO:0007669"/>
    <property type="project" value="InterPro"/>
</dbReference>
<dbReference type="Pfam" id="PF01762">
    <property type="entry name" value="Galactosyl_T"/>
    <property type="match status" value="1"/>
</dbReference>
<protein>
    <recommendedName>
        <fullName evidence="11">Hexosyltransferase</fullName>
        <ecNumber evidence="11">2.4.1.-</ecNumber>
    </recommendedName>
</protein>
<reference evidence="12" key="1">
    <citation type="submission" date="2015-11" db="EMBL/GenBank/DDBJ databases">
        <title>De novo transcriptome assembly of four potential Pierce s Disease insect vectors from Arizona vineyards.</title>
        <authorList>
            <person name="Tassone E.E."/>
        </authorList>
    </citation>
    <scope>NUCLEOTIDE SEQUENCE</scope>
</reference>
<gene>
    <name evidence="12" type="ORF">g.3285</name>
</gene>
<proteinExistence type="inferred from homology"/>
<evidence type="ECO:0000313" key="12">
    <source>
        <dbReference type="EMBL" id="JAS45977.1"/>
    </source>
</evidence>
<keyword evidence="4" id="KW-0808">Transferase</keyword>
<evidence type="ECO:0000256" key="9">
    <source>
        <dbReference type="ARBA" id="ARBA00023136"/>
    </source>
</evidence>
<keyword evidence="5 11" id="KW-0812">Transmembrane</keyword>
<organism evidence="12">
    <name type="scientific">Cuerna arida</name>
    <dbReference type="NCBI Taxonomy" id="1464854"/>
    <lineage>
        <taxon>Eukaryota</taxon>
        <taxon>Metazoa</taxon>
        <taxon>Ecdysozoa</taxon>
        <taxon>Arthropoda</taxon>
        <taxon>Hexapoda</taxon>
        <taxon>Insecta</taxon>
        <taxon>Pterygota</taxon>
        <taxon>Neoptera</taxon>
        <taxon>Paraneoptera</taxon>
        <taxon>Hemiptera</taxon>
        <taxon>Auchenorrhyncha</taxon>
        <taxon>Membracoidea</taxon>
        <taxon>Cicadellidae</taxon>
        <taxon>Cicadellinae</taxon>
        <taxon>Proconiini</taxon>
        <taxon>Cuerna</taxon>
    </lineage>
</organism>
<evidence type="ECO:0000256" key="1">
    <source>
        <dbReference type="ARBA" id="ARBA00004323"/>
    </source>
</evidence>
<dbReference type="EC" id="2.4.1.-" evidence="11"/>
<keyword evidence="9 11" id="KW-0472">Membrane</keyword>
<dbReference type="FunFam" id="3.90.550.50:FF:000001">
    <property type="entry name" value="Hexosyltransferase"/>
    <property type="match status" value="1"/>
</dbReference>
<evidence type="ECO:0000256" key="6">
    <source>
        <dbReference type="ARBA" id="ARBA00022968"/>
    </source>
</evidence>
<dbReference type="PANTHER" id="PTHR11214">
    <property type="entry name" value="BETA-1,3-N-ACETYLGLUCOSAMINYLTRANSFERASE"/>
    <property type="match status" value="1"/>
</dbReference>
<keyword evidence="3 11" id="KW-0328">Glycosyltransferase</keyword>
<dbReference type="AlphaFoldDB" id="A0A1B6F702"/>
<dbReference type="GO" id="GO:0000139">
    <property type="term" value="C:Golgi membrane"/>
    <property type="evidence" value="ECO:0007669"/>
    <property type="project" value="UniProtKB-SubCell"/>
</dbReference>
<keyword evidence="7 11" id="KW-1133">Transmembrane helix</keyword>
<name>A0A1B6F702_9HEMI</name>
<comment type="subcellular location">
    <subcellularLocation>
        <location evidence="1 11">Golgi apparatus membrane</location>
        <topology evidence="1 11">Single-pass type II membrane protein</topology>
    </subcellularLocation>
</comment>
<dbReference type="EMBL" id="GECZ01023792">
    <property type="protein sequence ID" value="JAS45977.1"/>
    <property type="molecule type" value="Transcribed_RNA"/>
</dbReference>
<accession>A0A1B6F702</accession>
<keyword evidence="8 11" id="KW-0333">Golgi apparatus</keyword>
<keyword evidence="6 11" id="KW-0735">Signal-anchor</keyword>